<name>A0A1H4EX98_9RHOB</name>
<dbReference type="CDD" id="cd01646">
    <property type="entry name" value="RT_Bac_retron_I"/>
    <property type="match status" value="1"/>
</dbReference>
<feature type="domain" description="Reverse transcriptase" evidence="1">
    <location>
        <begin position="1"/>
        <end position="289"/>
    </location>
</feature>
<evidence type="ECO:0000313" key="3">
    <source>
        <dbReference type="Proteomes" id="UP000198703"/>
    </source>
</evidence>
<dbReference type="STRING" id="89524.SAMN05444370_11637"/>
<proteinExistence type="predicted"/>
<dbReference type="NCBIfam" id="NF041750">
    <property type="entry name" value="Drt5"/>
    <property type="match status" value="1"/>
</dbReference>
<keyword evidence="2" id="KW-0548">Nucleotidyltransferase</keyword>
<dbReference type="SUPFAM" id="SSF56672">
    <property type="entry name" value="DNA/RNA polymerases"/>
    <property type="match status" value="1"/>
</dbReference>
<sequence length="495" mass="56879">MVNTSGTVNFYNNDFMRTLFPLKTGKILIETGSAEIFAYIGDCISTNSNLNRTFLPQTRAYAAKVGNHLRRTVKLDPVAELFLYDLSYRNRSKFRAPFKDHKKHFGYRFENGEPISATDSYSGFKGAISDYRSLYQHNLSFDVASFFNSIYHHDLVSWMATIGADEQDYHAFGKFLRETNSGRSIDCLPQGIYPAKMIGNDFLRYIEQYSSLRSPAILRFMDDFVLFSDNEDHLWEDFYTIQKLLGDKGLSVNPTKTKFGAQSHVDMENNVSEVKAKLLKKRRFLMTTYTDDGGEEITEMHSEEELSPEEIGFVRELLSASHIEEEDAELILSIFKDYPNEVMPHLPTIATRYPHLAKNIWSFCRHVDDDEFIEYLCSQLLDLQSTQEYQLFWIGQILEDYLLDSPSAPNIIDQAMNHKNASYISKAKILEIPDSRYGLTEMRDSHLGAGRSDWLAWASAVGHRHLPAISRNHKLSYFANSSSMNNLIHSILQKV</sequence>
<evidence type="ECO:0000313" key="2">
    <source>
        <dbReference type="EMBL" id="SEA89208.1"/>
    </source>
</evidence>
<evidence type="ECO:0000259" key="1">
    <source>
        <dbReference type="PROSITE" id="PS50878"/>
    </source>
</evidence>
<gene>
    <name evidence="2" type="ORF">SAMN05444370_11637</name>
</gene>
<dbReference type="AlphaFoldDB" id="A0A1H4EX98"/>
<dbReference type="Gene3D" id="3.30.70.270">
    <property type="match status" value="1"/>
</dbReference>
<keyword evidence="2" id="KW-0808">Transferase</keyword>
<organism evidence="2 3">
    <name type="scientific">Rubrimonas cliftonensis</name>
    <dbReference type="NCBI Taxonomy" id="89524"/>
    <lineage>
        <taxon>Bacteria</taxon>
        <taxon>Pseudomonadati</taxon>
        <taxon>Pseudomonadota</taxon>
        <taxon>Alphaproteobacteria</taxon>
        <taxon>Rhodobacterales</taxon>
        <taxon>Paracoccaceae</taxon>
        <taxon>Rubrimonas</taxon>
    </lineage>
</organism>
<dbReference type="InterPro" id="IPR000477">
    <property type="entry name" value="RT_dom"/>
</dbReference>
<dbReference type="Pfam" id="PF00078">
    <property type="entry name" value="RVT_1"/>
    <property type="match status" value="1"/>
</dbReference>
<reference evidence="2 3" key="1">
    <citation type="submission" date="2016-10" db="EMBL/GenBank/DDBJ databases">
        <authorList>
            <person name="de Groot N.N."/>
        </authorList>
    </citation>
    <scope>NUCLEOTIDE SEQUENCE [LARGE SCALE GENOMIC DNA]</scope>
    <source>
        <strain evidence="2 3">DSM 15345</strain>
    </source>
</reference>
<dbReference type="RefSeq" id="WP_093255534.1">
    <property type="nucleotide sequence ID" value="NZ_FNQM01000016.1"/>
</dbReference>
<keyword evidence="2" id="KW-0695">RNA-directed DNA polymerase</keyword>
<dbReference type="Proteomes" id="UP000198703">
    <property type="component" value="Unassembled WGS sequence"/>
</dbReference>
<dbReference type="GO" id="GO:0003964">
    <property type="term" value="F:RNA-directed DNA polymerase activity"/>
    <property type="evidence" value="ECO:0007669"/>
    <property type="project" value="UniProtKB-KW"/>
</dbReference>
<dbReference type="PROSITE" id="PS50878">
    <property type="entry name" value="RT_POL"/>
    <property type="match status" value="1"/>
</dbReference>
<dbReference type="InterPro" id="IPR043128">
    <property type="entry name" value="Rev_trsase/Diguanyl_cyclase"/>
</dbReference>
<accession>A0A1H4EX98</accession>
<dbReference type="InterPro" id="IPR043502">
    <property type="entry name" value="DNA/RNA_pol_sf"/>
</dbReference>
<dbReference type="EMBL" id="FNQM01000016">
    <property type="protein sequence ID" value="SEA89208.1"/>
    <property type="molecule type" value="Genomic_DNA"/>
</dbReference>
<protein>
    <submittedName>
        <fullName evidence="2">Reverse transcriptase (RNA-dependent DNA polymerase)</fullName>
    </submittedName>
</protein>
<keyword evidence="3" id="KW-1185">Reference proteome</keyword>
<dbReference type="OrthoDB" id="8068221at2"/>